<organism evidence="2 3">
    <name type="scientific">Cloacibacillus porcorum</name>
    <dbReference type="NCBI Taxonomy" id="1197717"/>
    <lineage>
        <taxon>Bacteria</taxon>
        <taxon>Thermotogati</taxon>
        <taxon>Synergistota</taxon>
        <taxon>Synergistia</taxon>
        <taxon>Synergistales</taxon>
        <taxon>Synergistaceae</taxon>
        <taxon>Cloacibacillus</taxon>
    </lineage>
</organism>
<feature type="compositionally biased region" description="Polar residues" evidence="1">
    <location>
        <begin position="32"/>
        <end position="45"/>
    </location>
</feature>
<evidence type="ECO:0000313" key="3">
    <source>
        <dbReference type="Proteomes" id="UP000093044"/>
    </source>
</evidence>
<evidence type="ECO:0000256" key="1">
    <source>
        <dbReference type="SAM" id="MobiDB-lite"/>
    </source>
</evidence>
<evidence type="ECO:0000313" key="2">
    <source>
        <dbReference type="EMBL" id="ANZ45386.1"/>
    </source>
</evidence>
<reference evidence="2" key="1">
    <citation type="submission" date="2016-08" db="EMBL/GenBank/DDBJ databases">
        <title>Complete genome of Cloacibacillus porcorum.</title>
        <authorList>
            <person name="Looft T."/>
            <person name="Bayles D.O."/>
            <person name="Alt D.P."/>
        </authorList>
    </citation>
    <scope>NUCLEOTIDE SEQUENCE [LARGE SCALE GENOMIC DNA]</scope>
    <source>
        <strain evidence="2">CL-84</strain>
    </source>
</reference>
<proteinExistence type="predicted"/>
<dbReference type="GeneID" id="83058205"/>
<sequence>MFFAETEGELTLCSSTAFAADSVWRGFRTKQSNTPSVSRQKQAADTSLREGGCKKKSPFIIDRAKDKPLFIISPIEGK</sequence>
<dbReference type="EMBL" id="CP016757">
    <property type="protein sequence ID" value="ANZ45386.1"/>
    <property type="molecule type" value="Genomic_DNA"/>
</dbReference>
<protein>
    <submittedName>
        <fullName evidence="2">Uncharacterized protein</fullName>
    </submittedName>
</protein>
<feature type="region of interest" description="Disordered" evidence="1">
    <location>
        <begin position="32"/>
        <end position="51"/>
    </location>
</feature>
<dbReference type="KEGG" id="cpor:BED41_10125"/>
<dbReference type="RefSeq" id="WP_066745588.1">
    <property type="nucleotide sequence ID" value="NZ_CP016757.1"/>
</dbReference>
<gene>
    <name evidence="2" type="ORF">BED41_10125</name>
</gene>
<keyword evidence="3" id="KW-1185">Reference proteome</keyword>
<dbReference type="Proteomes" id="UP000093044">
    <property type="component" value="Chromosome"/>
</dbReference>
<accession>A0A1B2I602</accession>
<dbReference type="AlphaFoldDB" id="A0A1B2I602"/>
<name>A0A1B2I602_9BACT</name>